<protein>
    <submittedName>
        <fullName evidence="3">Extracellular solute-binding protein, family 7</fullName>
    </submittedName>
</protein>
<dbReference type="EMBL" id="AGRW01000023">
    <property type="protein sequence ID" value="EIC03111.1"/>
    <property type="molecule type" value="Genomic_DNA"/>
</dbReference>
<gene>
    <name evidence="3" type="ORF">TresaDRAFT_2729</name>
</gene>
<feature type="chain" id="PRO_5003608631" evidence="2">
    <location>
        <begin position="27"/>
        <end position="330"/>
    </location>
</feature>
<evidence type="ECO:0000313" key="4">
    <source>
        <dbReference type="Proteomes" id="UP000003571"/>
    </source>
</evidence>
<dbReference type="PATRIC" id="fig|907348.3.peg.101"/>
<proteinExistence type="predicted"/>
<dbReference type="GO" id="GO:0055085">
    <property type="term" value="P:transmembrane transport"/>
    <property type="evidence" value="ECO:0007669"/>
    <property type="project" value="InterPro"/>
</dbReference>
<name>H7EH44_9SPIR</name>
<dbReference type="Proteomes" id="UP000003571">
    <property type="component" value="Unassembled WGS sequence"/>
</dbReference>
<dbReference type="eggNOG" id="COG1638">
    <property type="taxonomic scope" value="Bacteria"/>
</dbReference>
<dbReference type="NCBIfam" id="NF037995">
    <property type="entry name" value="TRAP_S1"/>
    <property type="match status" value="1"/>
</dbReference>
<reference evidence="3 4" key="1">
    <citation type="submission" date="2011-09" db="EMBL/GenBank/DDBJ databases">
        <title>The draft genome of Treponema saccharophilum DSM 2985.</title>
        <authorList>
            <consortium name="US DOE Joint Genome Institute (JGI-PGF)"/>
            <person name="Lucas S."/>
            <person name="Copeland A."/>
            <person name="Lapidus A."/>
            <person name="Glavina del Rio T."/>
            <person name="Dalin E."/>
            <person name="Tice H."/>
            <person name="Bruce D."/>
            <person name="Goodwin L."/>
            <person name="Pitluck S."/>
            <person name="Peters L."/>
            <person name="Kyrpides N."/>
            <person name="Mavromatis K."/>
            <person name="Ivanova N."/>
            <person name="Markowitz V."/>
            <person name="Cheng J.-F."/>
            <person name="Hugenholtz P."/>
            <person name="Woyke T."/>
            <person name="Wu D."/>
            <person name="Gronow S."/>
            <person name="Wellnitz S."/>
            <person name="Brambilla E."/>
            <person name="Klenk H.-P."/>
            <person name="Eisen J.A."/>
        </authorList>
    </citation>
    <scope>NUCLEOTIDE SEQUENCE [LARGE SCALE GENOMIC DNA]</scope>
    <source>
        <strain evidence="3 4">DSM 2985</strain>
    </source>
</reference>
<feature type="signal peptide" evidence="2">
    <location>
        <begin position="1"/>
        <end position="26"/>
    </location>
</feature>
<dbReference type="OrthoDB" id="89872at2"/>
<evidence type="ECO:0000313" key="3">
    <source>
        <dbReference type="EMBL" id="EIC03111.1"/>
    </source>
</evidence>
<comment type="caution">
    <text evidence="3">The sequence shown here is derived from an EMBL/GenBank/DDBJ whole genome shotgun (WGS) entry which is preliminary data.</text>
</comment>
<evidence type="ECO:0000256" key="1">
    <source>
        <dbReference type="ARBA" id="ARBA00022729"/>
    </source>
</evidence>
<keyword evidence="4" id="KW-1185">Reference proteome</keyword>
<dbReference type="AlphaFoldDB" id="H7EH44"/>
<sequence>MKKTVLYSIGAAILCGVLFSSCTKKASDAKIPVTFAGTEAATTGQSRMMQAVADKLNETGRFNATVQVAGALSGDTDALVTQAKLGISLVVPSDPGRLASQFKIPDLNILMAPYILTDPAVLKKLPDTALFKEWQAELEKQGIVYITNMYNGFRCFYTTTPVKHVSDLSGLRIRGFGNSIGNNLARYLGFANIGISWGEVFPGIQSKTLDGCEVQVATADGARLYEVIKNLAMTKHYMLQSAFVCSSAFYNSMSPADRELFTKIMRDAAVEYGEIIAGEEKGFYDNMRKNGVTITDVDIAEFQKAIEPLYTNNDLGFSAGLKDRLFSELK</sequence>
<organism evidence="3 4">
    <name type="scientific">Treponema saccharophilum DSM 2985</name>
    <dbReference type="NCBI Taxonomy" id="907348"/>
    <lineage>
        <taxon>Bacteria</taxon>
        <taxon>Pseudomonadati</taxon>
        <taxon>Spirochaetota</taxon>
        <taxon>Spirochaetia</taxon>
        <taxon>Spirochaetales</taxon>
        <taxon>Treponemataceae</taxon>
        <taxon>Treponema</taxon>
    </lineage>
</organism>
<dbReference type="PANTHER" id="PTHR33376:SF3">
    <property type="entry name" value="C4-DICARBOXYLATE-BINDING PROTEIN"/>
    <property type="match status" value="1"/>
</dbReference>
<dbReference type="PANTHER" id="PTHR33376">
    <property type="match status" value="1"/>
</dbReference>
<dbReference type="Pfam" id="PF03480">
    <property type="entry name" value="DctP"/>
    <property type="match status" value="1"/>
</dbReference>
<dbReference type="InterPro" id="IPR038404">
    <property type="entry name" value="TRAP_DctP_sf"/>
</dbReference>
<accession>H7EH44</accession>
<evidence type="ECO:0000256" key="2">
    <source>
        <dbReference type="SAM" id="SignalP"/>
    </source>
</evidence>
<dbReference type="InterPro" id="IPR018389">
    <property type="entry name" value="DctP_fam"/>
</dbReference>
<dbReference type="Gene3D" id="3.40.190.170">
    <property type="entry name" value="Bacterial extracellular solute-binding protein, family 7"/>
    <property type="match status" value="1"/>
</dbReference>
<dbReference type="PROSITE" id="PS51257">
    <property type="entry name" value="PROKAR_LIPOPROTEIN"/>
    <property type="match status" value="1"/>
</dbReference>
<keyword evidence="1 2" id="KW-0732">Signal</keyword>
<dbReference type="STRING" id="907348.TresaDRAFT_2729"/>
<dbReference type="RefSeq" id="WP_002701837.1">
    <property type="nucleotide sequence ID" value="NZ_AGRW01000023.1"/>
</dbReference>